<dbReference type="InterPro" id="IPR051311">
    <property type="entry name" value="DedA_domain"/>
</dbReference>
<sequence>MFDVEKLLQYGPLGLFIVAFCESIFFPIPPDLLLLPLSMVSPKSSLWYAFLTTSASVAGAFAGYYLGRKAGRPLVERFFSPSKVCQIETIFGKYGGWAVGIAAFTPIPFKLFTLGAGIFRVRLWPFFIASVLGRGGRFFLEGGLVFFFGERAQAFLGRNFELMTLALTAVVLLGMWLIPKLTSHKKPGSLLEKAKTHFAGKFEQLTTITRRLGREFLIYAGLALLSLFLLLAILDDMDGSEKIILNDSVGIVIMAVEPILACVPDWVLAAGGYPFLGIFLGLGVFRYAATRLGRAGSGTATSRHYRLMLWLSCILLVFYLVEKALVWYCTYVTGGLEAFPGSQVLVVPSALVLSGFLLTVGATSAARTRKVLVLTALSFVSLLIVGMRVQRGWMEPAMAAVSCSGSLFLLLMAAAMLKLSEVYSRT</sequence>
<dbReference type="InterPro" id="IPR032816">
    <property type="entry name" value="VTT_dom"/>
</dbReference>
<feature type="transmembrane region" description="Helical" evidence="2">
    <location>
        <begin position="46"/>
        <end position="67"/>
    </location>
</feature>
<feature type="transmembrane region" description="Helical" evidence="2">
    <location>
        <begin position="97"/>
        <end position="118"/>
    </location>
</feature>
<evidence type="ECO:0000256" key="1">
    <source>
        <dbReference type="ARBA" id="ARBA00010792"/>
    </source>
</evidence>
<feature type="transmembrane region" description="Helical" evidence="2">
    <location>
        <begin position="396"/>
        <end position="417"/>
    </location>
</feature>
<keyword evidence="2" id="KW-0472">Membrane</keyword>
<dbReference type="Pfam" id="PF09335">
    <property type="entry name" value="VTT_dom"/>
    <property type="match status" value="1"/>
</dbReference>
<evidence type="ECO:0000259" key="3">
    <source>
        <dbReference type="Pfam" id="PF09335"/>
    </source>
</evidence>
<evidence type="ECO:0000256" key="2">
    <source>
        <dbReference type="SAM" id="Phobius"/>
    </source>
</evidence>
<name>A0AAT9LD81_9FIRM</name>
<accession>A0AAT9LD81</accession>
<dbReference type="PANTHER" id="PTHR42709:SF11">
    <property type="entry name" value="DEDA FAMILY PROTEIN"/>
    <property type="match status" value="1"/>
</dbReference>
<feature type="transmembrane region" description="Helical" evidence="2">
    <location>
        <begin position="307"/>
        <end position="328"/>
    </location>
</feature>
<feature type="transmembrane region" description="Helical" evidence="2">
    <location>
        <begin position="266"/>
        <end position="287"/>
    </location>
</feature>
<feature type="transmembrane region" description="Helical" evidence="2">
    <location>
        <begin position="216"/>
        <end position="234"/>
    </location>
</feature>
<reference evidence="4" key="2">
    <citation type="journal article" date="2023" name="Biology">
        <title>Prokaryotic Life Associated with Coal-Fire Gas Vents Revealed by Metagenomics.</title>
        <authorList>
            <person name="Kadnikov V.V."/>
            <person name="Mardanov A.V."/>
            <person name="Beletsky A.V."/>
            <person name="Karnachuk O.V."/>
            <person name="Ravin N.V."/>
        </authorList>
    </citation>
    <scope>NUCLEOTIDE SEQUENCE</scope>
    <source>
        <strain evidence="4">Bu02</strain>
    </source>
</reference>
<feature type="transmembrane region" description="Helical" evidence="2">
    <location>
        <begin position="340"/>
        <end position="359"/>
    </location>
</feature>
<evidence type="ECO:0000313" key="4">
    <source>
        <dbReference type="EMBL" id="QUL99140.1"/>
    </source>
</evidence>
<dbReference type="EMBL" id="CP062796">
    <property type="protein sequence ID" value="QUL99140.1"/>
    <property type="molecule type" value="Genomic_DNA"/>
</dbReference>
<dbReference type="PANTHER" id="PTHR42709">
    <property type="entry name" value="ALKALINE PHOSPHATASE LIKE PROTEIN"/>
    <property type="match status" value="1"/>
</dbReference>
<protein>
    <submittedName>
        <fullName evidence="4">DedA family protein</fullName>
    </submittedName>
</protein>
<keyword evidence="2" id="KW-0812">Transmembrane</keyword>
<dbReference type="AlphaFoldDB" id="A0AAT9LD81"/>
<feature type="domain" description="VTT" evidence="3">
    <location>
        <begin position="28"/>
        <end position="140"/>
    </location>
</feature>
<gene>
    <name evidence="4" type="ORF">IMF26_03480</name>
</gene>
<keyword evidence="2" id="KW-1133">Transmembrane helix</keyword>
<feature type="transmembrane region" description="Helical" evidence="2">
    <location>
        <begin position="371"/>
        <end position="390"/>
    </location>
</feature>
<dbReference type="GO" id="GO:0005886">
    <property type="term" value="C:plasma membrane"/>
    <property type="evidence" value="ECO:0007669"/>
    <property type="project" value="TreeGrafter"/>
</dbReference>
<comment type="similarity">
    <text evidence="1">Belongs to the DedA family.</text>
</comment>
<feature type="transmembrane region" description="Helical" evidence="2">
    <location>
        <begin position="160"/>
        <end position="178"/>
    </location>
</feature>
<organism evidence="4">
    <name type="scientific">Candidatus Fermentithermobacillus carboniphilus</name>
    <dbReference type="NCBI Taxonomy" id="3085328"/>
    <lineage>
        <taxon>Bacteria</taxon>
        <taxon>Bacillati</taxon>
        <taxon>Bacillota</taxon>
        <taxon>Candidatus Fermentithermobacillia</taxon>
        <taxon>Candidatus Fermentithermobacillales</taxon>
        <taxon>Candidatus Fermentithermobacillaceae</taxon>
        <taxon>Candidatus Fermentithermobacillus</taxon>
    </lineage>
</organism>
<feature type="transmembrane region" description="Helical" evidence="2">
    <location>
        <begin position="7"/>
        <end position="26"/>
    </location>
</feature>
<reference evidence="4" key="1">
    <citation type="submission" date="2020-10" db="EMBL/GenBank/DDBJ databases">
        <authorList>
            <person name="Kadnikov V."/>
            <person name="Beletsky A.V."/>
            <person name="Mardanov A.V."/>
            <person name="Karnachuk O.V."/>
            <person name="Ravin N.V."/>
        </authorList>
    </citation>
    <scope>NUCLEOTIDE SEQUENCE</scope>
    <source>
        <strain evidence="4">Bu02</strain>
    </source>
</reference>
<proteinExistence type="inferred from homology"/>
<dbReference type="KEGG" id="fcz:IMF26_03480"/>